<sequence length="70" mass="7349">MCVWHEAAVKCTFTLAGREMIAIRLFAATAAAVAAAARGTKIASGVLSGLNNAKHHATYFSEINSCVKQP</sequence>
<dbReference type="EMBL" id="UYSL01019843">
    <property type="protein sequence ID" value="VDL70525.1"/>
    <property type="molecule type" value="Genomic_DNA"/>
</dbReference>
<evidence type="ECO:0000313" key="3">
    <source>
        <dbReference type="WBParaSite" id="NBR_0000693501-mRNA-1"/>
    </source>
</evidence>
<evidence type="ECO:0000313" key="2">
    <source>
        <dbReference type="Proteomes" id="UP000271162"/>
    </source>
</evidence>
<keyword evidence="2" id="KW-1185">Reference proteome</keyword>
<dbReference type="AlphaFoldDB" id="A0A0N4XVT3"/>
<dbReference type="WBParaSite" id="NBR_0000693501-mRNA-1">
    <property type="protein sequence ID" value="NBR_0000693501-mRNA-1"/>
    <property type="gene ID" value="NBR_0000693501"/>
</dbReference>
<reference evidence="1 2" key="2">
    <citation type="submission" date="2018-11" db="EMBL/GenBank/DDBJ databases">
        <authorList>
            <consortium name="Pathogen Informatics"/>
        </authorList>
    </citation>
    <scope>NUCLEOTIDE SEQUENCE [LARGE SCALE GENOMIC DNA]</scope>
</reference>
<evidence type="ECO:0000313" key="1">
    <source>
        <dbReference type="EMBL" id="VDL70525.1"/>
    </source>
</evidence>
<organism evidence="3">
    <name type="scientific">Nippostrongylus brasiliensis</name>
    <name type="common">Rat hookworm</name>
    <dbReference type="NCBI Taxonomy" id="27835"/>
    <lineage>
        <taxon>Eukaryota</taxon>
        <taxon>Metazoa</taxon>
        <taxon>Ecdysozoa</taxon>
        <taxon>Nematoda</taxon>
        <taxon>Chromadorea</taxon>
        <taxon>Rhabditida</taxon>
        <taxon>Rhabditina</taxon>
        <taxon>Rhabditomorpha</taxon>
        <taxon>Strongyloidea</taxon>
        <taxon>Heligmosomidae</taxon>
        <taxon>Nippostrongylus</taxon>
    </lineage>
</organism>
<gene>
    <name evidence="1" type="ORF">NBR_LOCUS6936</name>
</gene>
<dbReference type="Proteomes" id="UP000271162">
    <property type="component" value="Unassembled WGS sequence"/>
</dbReference>
<reference evidence="3" key="1">
    <citation type="submission" date="2017-02" db="UniProtKB">
        <authorList>
            <consortium name="WormBaseParasite"/>
        </authorList>
    </citation>
    <scope>IDENTIFICATION</scope>
</reference>
<name>A0A0N4XVT3_NIPBR</name>
<accession>A0A0N4XVT3</accession>
<protein>
    <submittedName>
        <fullName evidence="3">Secreted protein</fullName>
    </submittedName>
</protein>
<proteinExistence type="predicted"/>